<evidence type="ECO:0000313" key="12">
    <source>
        <dbReference type="Proteomes" id="UP000546917"/>
    </source>
</evidence>
<dbReference type="GO" id="GO:0019556">
    <property type="term" value="P:L-histidine catabolic process to glutamate and formamide"/>
    <property type="evidence" value="ECO:0007669"/>
    <property type="project" value="UniProtKB-UniPathway"/>
</dbReference>
<dbReference type="EMBL" id="JABGBP010000275">
    <property type="protein sequence ID" value="NOL60669.1"/>
    <property type="molecule type" value="Genomic_DNA"/>
</dbReference>
<feature type="binding site" evidence="7">
    <location>
        <position position="318"/>
    </location>
    <ligand>
        <name>NAD(+)</name>
        <dbReference type="ChEBI" id="CHEBI:57540"/>
    </ligand>
</feature>
<feature type="domain" description="Urocanase C-terminal" evidence="10">
    <location>
        <begin position="347"/>
        <end position="540"/>
    </location>
</feature>
<dbReference type="PROSITE" id="PS01233">
    <property type="entry name" value="UROCANASE"/>
    <property type="match status" value="1"/>
</dbReference>
<evidence type="ECO:0000259" key="9">
    <source>
        <dbReference type="Pfam" id="PF17391"/>
    </source>
</evidence>
<dbReference type="Pfam" id="PF17391">
    <property type="entry name" value="Urocanase_N"/>
    <property type="match status" value="1"/>
</dbReference>
<dbReference type="Pfam" id="PF01175">
    <property type="entry name" value="Urocanase"/>
    <property type="match status" value="1"/>
</dbReference>
<name>A0A7K4FQX4_9ARCH</name>
<dbReference type="InterPro" id="IPR055351">
    <property type="entry name" value="Urocanase"/>
</dbReference>
<dbReference type="Gene3D" id="3.40.50.10730">
    <property type="entry name" value="Urocanase like domains"/>
    <property type="match status" value="1"/>
</dbReference>
<dbReference type="NCBIfam" id="TIGR01228">
    <property type="entry name" value="hutU"/>
    <property type="match status" value="1"/>
</dbReference>
<feature type="binding site" evidence="7">
    <location>
        <begin position="259"/>
        <end position="263"/>
    </location>
    <ligand>
        <name>NAD(+)</name>
        <dbReference type="ChEBI" id="CHEBI:57540"/>
    </ligand>
</feature>
<dbReference type="InterPro" id="IPR023637">
    <property type="entry name" value="Urocanase-like"/>
</dbReference>
<feature type="binding site" evidence="7">
    <location>
        <position position="125"/>
    </location>
    <ligand>
        <name>NAD(+)</name>
        <dbReference type="ChEBI" id="CHEBI:57540"/>
    </ligand>
</feature>
<feature type="binding site" evidence="7">
    <location>
        <begin position="238"/>
        <end position="239"/>
    </location>
    <ligand>
        <name>NAD(+)</name>
        <dbReference type="ChEBI" id="CHEBI:57540"/>
    </ligand>
</feature>
<feature type="active site" evidence="7">
    <location>
        <position position="405"/>
    </location>
</feature>
<dbReference type="InterPro" id="IPR035400">
    <property type="entry name" value="Urocanase_N"/>
</dbReference>
<organism evidence="11 12">
    <name type="scientific">Ferroplasma acidiphilum</name>
    <dbReference type="NCBI Taxonomy" id="74969"/>
    <lineage>
        <taxon>Archaea</taxon>
        <taxon>Methanobacteriati</taxon>
        <taxon>Thermoplasmatota</taxon>
        <taxon>Thermoplasmata</taxon>
        <taxon>Thermoplasmatales</taxon>
        <taxon>Ferroplasmaceae</taxon>
        <taxon>Ferroplasma</taxon>
    </lineage>
</organism>
<dbReference type="InterPro" id="IPR038364">
    <property type="entry name" value="Urocanase_central_sf"/>
</dbReference>
<comment type="caution">
    <text evidence="7">Lacks conserved residue(s) required for the propagation of feature annotation.</text>
</comment>
<feature type="binding site" evidence="7">
    <location>
        <begin position="269"/>
        <end position="270"/>
    </location>
    <ligand>
        <name>NAD(+)</name>
        <dbReference type="ChEBI" id="CHEBI:57540"/>
    </ligand>
</feature>
<evidence type="ECO:0000259" key="8">
    <source>
        <dbReference type="Pfam" id="PF01175"/>
    </source>
</evidence>
<evidence type="ECO:0000256" key="3">
    <source>
        <dbReference type="ARBA" id="ARBA00022808"/>
    </source>
</evidence>
<dbReference type="AlphaFoldDB" id="A0A7K4FQX4"/>
<gene>
    <name evidence="7 11" type="primary">hutU</name>
    <name evidence="11" type="ORF">HLB00_07485</name>
</gene>
<dbReference type="Proteomes" id="UP000546917">
    <property type="component" value="Unassembled WGS sequence"/>
</dbReference>
<dbReference type="NCBIfam" id="NF003820">
    <property type="entry name" value="PRK05414.1"/>
    <property type="match status" value="1"/>
</dbReference>
<dbReference type="HAMAP" id="MF_00577">
    <property type="entry name" value="HutU"/>
    <property type="match status" value="1"/>
</dbReference>
<keyword evidence="7" id="KW-0963">Cytoplasm</keyword>
<comment type="catalytic activity">
    <reaction evidence="6 7">
        <text>4-imidazolone-5-propanoate = trans-urocanate + H2O</text>
        <dbReference type="Rhea" id="RHEA:13101"/>
        <dbReference type="ChEBI" id="CHEBI:15377"/>
        <dbReference type="ChEBI" id="CHEBI:17771"/>
        <dbReference type="ChEBI" id="CHEBI:77893"/>
        <dbReference type="EC" id="4.2.1.49"/>
    </reaction>
</comment>
<comment type="function">
    <text evidence="7">Catalyzes the conversion of urocanate to 4-imidazolone-5-propionate.</text>
</comment>
<dbReference type="InterPro" id="IPR035085">
    <property type="entry name" value="Urocanase_Rossmann-like"/>
</dbReference>
<evidence type="ECO:0000313" key="11">
    <source>
        <dbReference type="EMBL" id="NOL60669.1"/>
    </source>
</evidence>
<protein>
    <recommendedName>
        <fullName evidence="7">Probable urocanate hydratase</fullName>
        <shortName evidence="7">Urocanase</shortName>
        <ecNumber evidence="7">4.2.1.49</ecNumber>
    </recommendedName>
    <alternativeName>
        <fullName evidence="7">Imidazolonepropionate hydrolase</fullName>
    </alternativeName>
</protein>
<dbReference type="GO" id="GO:0019557">
    <property type="term" value="P:L-histidine catabolic process to glutamate and formate"/>
    <property type="evidence" value="ECO:0007669"/>
    <property type="project" value="UniProtKB-UniPathway"/>
</dbReference>
<evidence type="ECO:0000256" key="1">
    <source>
        <dbReference type="ARBA" id="ARBA00004794"/>
    </source>
</evidence>
<comment type="subcellular location">
    <subcellularLocation>
        <location evidence="7">Cytoplasm</location>
    </subcellularLocation>
</comment>
<dbReference type="Gene3D" id="3.40.1770.10">
    <property type="entry name" value="Urocanase superfamily"/>
    <property type="match status" value="1"/>
</dbReference>
<keyword evidence="4 7" id="KW-0520">NAD</keyword>
<evidence type="ECO:0000259" key="10">
    <source>
        <dbReference type="Pfam" id="PF17392"/>
    </source>
</evidence>
<evidence type="ECO:0000256" key="7">
    <source>
        <dbReference type="HAMAP-Rule" id="MF_00577"/>
    </source>
</evidence>
<feature type="binding site" evidence="7">
    <location>
        <position position="192"/>
    </location>
    <ligand>
        <name>NAD(+)</name>
        <dbReference type="ChEBI" id="CHEBI:57540"/>
    </ligand>
</feature>
<dbReference type="InterPro" id="IPR036190">
    <property type="entry name" value="Urocanase_sf"/>
</dbReference>
<dbReference type="GO" id="GO:0005737">
    <property type="term" value="C:cytoplasm"/>
    <property type="evidence" value="ECO:0007669"/>
    <property type="project" value="UniProtKB-SubCell"/>
</dbReference>
<dbReference type="Pfam" id="PF17392">
    <property type="entry name" value="Urocanase_C"/>
    <property type="match status" value="1"/>
</dbReference>
<dbReference type="PIRSF" id="PIRSF001423">
    <property type="entry name" value="Urocanate_hydrat"/>
    <property type="match status" value="1"/>
</dbReference>
<sequence length="552" mass="61023">MEHKDIHAPHGNKLNTKGWSQEGAMRLLMNNLDPMVAKDPANLIVYGGKGKAARNWEAYDKIIESLKSLENDETLLVQSGKPVGIFRTTKEAPRVLIVNAQIVPHWATDDVFWDLEARGLTMFGQMTAGSWVYIGTQGVLQGTYETLYALAKKVYHSDNLKGKWFLSAGLGEMGGAQPLAAKMNGCTSIIVEVDMEKINRRLRDKYLDKYTKTLDEALKLKDEAIKSGEPVSIAVLGNAATVYQELQDKGIVPDIVSDQTAAHDLNLGYVPEGYTIENFQKFREEHPEQFKKKVYETIVKQVKSMLYFQSKGSSVFDYGNDIRTRAKEGGLSNAFEIQGYVPAYIRDLFAVGSGPFRWLALSGNPDDIRKIDEAILKNIDDKHLTDWIKLAGEYVHFQGLPARICYASYGEREKIGLMINDMVRKGELEAPIAIGRDHHDTGSVASPYRETEAMKDGSDAIADWPILNALLNAISGASWVSVHHGGGTGIGNAIHSGFVIIADGTDDAAERIKRVLNADPGIGVIRHADAGYESSRDIIKKGPKFKSPYFSK</sequence>
<dbReference type="UniPathway" id="UPA00379">
    <property type="reaction ID" value="UER00550"/>
</dbReference>
<dbReference type="PANTHER" id="PTHR12216:SF4">
    <property type="entry name" value="UROCANATE HYDRATASE"/>
    <property type="match status" value="1"/>
</dbReference>
<feature type="domain" description="Urocanase Rossmann-like" evidence="8">
    <location>
        <begin position="135"/>
        <end position="344"/>
    </location>
</feature>
<dbReference type="InterPro" id="IPR035401">
    <property type="entry name" value="Urocanase_C"/>
</dbReference>
<feature type="domain" description="Urocanase N-terminal" evidence="9">
    <location>
        <begin position="6"/>
        <end position="132"/>
    </location>
</feature>
<evidence type="ECO:0000256" key="6">
    <source>
        <dbReference type="ARBA" id="ARBA00047623"/>
    </source>
</evidence>
<evidence type="ECO:0000256" key="4">
    <source>
        <dbReference type="ARBA" id="ARBA00023027"/>
    </source>
</evidence>
<comment type="caution">
    <text evidence="11">The sequence shown here is derived from an EMBL/GenBank/DDBJ whole genome shotgun (WGS) entry which is preliminary data.</text>
</comment>
<proteinExistence type="inferred from homology"/>
<dbReference type="GO" id="GO:0016153">
    <property type="term" value="F:urocanate hydratase activity"/>
    <property type="evidence" value="ECO:0007669"/>
    <property type="project" value="UniProtKB-UniRule"/>
</dbReference>
<reference evidence="11 12" key="1">
    <citation type="submission" date="2020-05" db="EMBL/GenBank/DDBJ databases">
        <authorList>
            <person name="Zhang R."/>
        </authorList>
    </citation>
    <scope>NUCLEOTIDE SEQUENCE [LARGE SCALE GENOMIC DNA]</scope>
    <source>
        <strain evidence="11 12">DSM 28986</strain>
    </source>
</reference>
<dbReference type="EC" id="4.2.1.49" evidence="7"/>
<dbReference type="InterPro" id="IPR023636">
    <property type="entry name" value="Urocanase_CS"/>
</dbReference>
<dbReference type="RefSeq" id="WP_171481838.1">
    <property type="nucleotide sequence ID" value="NZ_JABGBP010000275.1"/>
</dbReference>
<dbReference type="PANTHER" id="PTHR12216">
    <property type="entry name" value="UROCANATE HYDRATASE"/>
    <property type="match status" value="1"/>
</dbReference>
<feature type="binding site" evidence="7">
    <location>
        <begin position="47"/>
        <end position="48"/>
    </location>
    <ligand>
        <name>NAD(+)</name>
        <dbReference type="ChEBI" id="CHEBI:57540"/>
    </ligand>
</feature>
<accession>A0A7K4FQX4</accession>
<evidence type="ECO:0000256" key="5">
    <source>
        <dbReference type="ARBA" id="ARBA00023239"/>
    </source>
</evidence>
<dbReference type="SUPFAM" id="SSF111326">
    <property type="entry name" value="Urocanase"/>
    <property type="match status" value="1"/>
</dbReference>
<comment type="similarity">
    <text evidence="2 7">Belongs to the urocanase family.</text>
</comment>
<keyword evidence="3 7" id="KW-0369">Histidine metabolism</keyword>
<comment type="cofactor">
    <cofactor evidence="7">
        <name>NAD(+)</name>
        <dbReference type="ChEBI" id="CHEBI:57540"/>
    </cofactor>
    <text evidence="7">Binds 1 NAD(+) per subunit.</text>
</comment>
<comment type="pathway">
    <text evidence="1 7">Amino-acid degradation; L-histidine degradation into L-glutamate; N-formimidoyl-L-glutamate from L-histidine: step 2/3.</text>
</comment>
<evidence type="ECO:0000256" key="2">
    <source>
        <dbReference type="ARBA" id="ARBA00007578"/>
    </source>
</evidence>
<feature type="binding site" evidence="7">
    <location>
        <position position="487"/>
    </location>
    <ligand>
        <name>NAD(+)</name>
        <dbReference type="ChEBI" id="CHEBI:57540"/>
    </ligand>
</feature>
<keyword evidence="5 7" id="KW-0456">Lyase</keyword>